<protein>
    <submittedName>
        <fullName evidence="2">Uncharacterized protein</fullName>
    </submittedName>
</protein>
<evidence type="ECO:0000313" key="3">
    <source>
        <dbReference type="Proteomes" id="UP001189663"/>
    </source>
</evidence>
<reference evidence="2 3" key="1">
    <citation type="submission" date="2023-07" db="EMBL/GenBank/DDBJ databases">
        <authorList>
            <person name="Peeters C."/>
        </authorList>
    </citation>
    <scope>NUCLEOTIDE SEQUENCE [LARGE SCALE GENOMIC DNA]</scope>
    <source>
        <strain evidence="2 3">LMG 18096</strain>
    </source>
</reference>
<accession>A0ABC8Q6U7</accession>
<name>A0ABC8Q6U7_9RALS</name>
<feature type="region of interest" description="Disordered" evidence="1">
    <location>
        <begin position="1"/>
        <end position="37"/>
    </location>
</feature>
<dbReference type="Proteomes" id="UP001189663">
    <property type="component" value="Unassembled WGS sequence"/>
</dbReference>
<dbReference type="EMBL" id="CATZAT010000001">
    <property type="protein sequence ID" value="CAJ0778348.1"/>
    <property type="molecule type" value="Genomic_DNA"/>
</dbReference>
<feature type="compositionally biased region" description="Low complexity" evidence="1">
    <location>
        <begin position="8"/>
        <end position="19"/>
    </location>
</feature>
<comment type="caution">
    <text evidence="2">The sequence shown here is derived from an EMBL/GenBank/DDBJ whole genome shotgun (WGS) entry which is preliminary data.</text>
</comment>
<gene>
    <name evidence="2" type="ORF">LMG18096_00780</name>
</gene>
<proteinExistence type="predicted"/>
<keyword evidence="3" id="KW-1185">Reference proteome</keyword>
<evidence type="ECO:0000256" key="1">
    <source>
        <dbReference type="SAM" id="MobiDB-lite"/>
    </source>
</evidence>
<organism evidence="2 3">
    <name type="scientific">Ralstonia holmesii</name>
    <dbReference type="NCBI Taxonomy" id="3058602"/>
    <lineage>
        <taxon>Bacteria</taxon>
        <taxon>Pseudomonadati</taxon>
        <taxon>Pseudomonadota</taxon>
        <taxon>Betaproteobacteria</taxon>
        <taxon>Burkholderiales</taxon>
        <taxon>Burkholderiaceae</taxon>
        <taxon>Ralstonia</taxon>
    </lineage>
</organism>
<dbReference type="AlphaFoldDB" id="A0ABC8Q6U7"/>
<evidence type="ECO:0000313" key="2">
    <source>
        <dbReference type="EMBL" id="CAJ0778348.1"/>
    </source>
</evidence>
<sequence length="37" mass="3919">MSSKQGPRAAGMRTAANAAGHRHHSARMIDMRGEVAT</sequence>
<feature type="compositionally biased region" description="Basic and acidic residues" evidence="1">
    <location>
        <begin position="27"/>
        <end position="37"/>
    </location>
</feature>